<dbReference type="InterPro" id="IPR037171">
    <property type="entry name" value="NagB/RpiA_transferase-like"/>
</dbReference>
<dbReference type="Pfam" id="PF01144">
    <property type="entry name" value="CoA_trans"/>
    <property type="match status" value="1"/>
</dbReference>
<dbReference type="SUPFAM" id="SSF100950">
    <property type="entry name" value="NagB/RpiA/CoA transferase-like"/>
    <property type="match status" value="1"/>
</dbReference>
<sequence length="223" mass="23959">MPKEASPERVRIAKRAAEEFRSGQVVNLGVGIPTLIPDYLTPAQDVHLQSENGLLGIGPTPEADEIDMDLISASKEPITMAAGASLFDSAFSFSMIRGGHIDVAVMGALQVSEKGELANWAVPGENILGVGGAMDLVSGAKRLIITMTHHTRDGKAKLVRRLTYPSSGLRRANTVITEHAVFTFKDGNMVLIEMHPDLTVDQLRDMTEASFDVSPTLKPLAVD</sequence>
<keyword evidence="4" id="KW-1185">Reference proteome</keyword>
<dbReference type="InterPro" id="IPR012791">
    <property type="entry name" value="3-oxoacid_CoA-transf_B"/>
</dbReference>
<dbReference type="PANTHER" id="PTHR13707">
    <property type="entry name" value="KETOACID-COENZYME A TRANSFERASE"/>
    <property type="match status" value="1"/>
</dbReference>
<dbReference type="InterPro" id="IPR004165">
    <property type="entry name" value="CoA_trans_fam_I"/>
</dbReference>
<dbReference type="EMBL" id="CP019699">
    <property type="protein sequence ID" value="AQS56323.1"/>
    <property type="molecule type" value="Genomic_DNA"/>
</dbReference>
<evidence type="ECO:0000256" key="1">
    <source>
        <dbReference type="ARBA" id="ARBA00007047"/>
    </source>
</evidence>
<dbReference type="STRING" id="1471761.B0W44_11680"/>
<gene>
    <name evidence="3" type="ORF">B0W44_11680</name>
</gene>
<evidence type="ECO:0000313" key="4">
    <source>
        <dbReference type="Proteomes" id="UP000188603"/>
    </source>
</evidence>
<accession>A0A1U9K8J5</accession>
<dbReference type="NCBIfam" id="TIGR02428">
    <property type="entry name" value="pcaJ_scoB_fam"/>
    <property type="match status" value="1"/>
</dbReference>
<dbReference type="Proteomes" id="UP000188603">
    <property type="component" value="Chromosome"/>
</dbReference>
<evidence type="ECO:0000313" key="3">
    <source>
        <dbReference type="EMBL" id="AQS56323.1"/>
    </source>
</evidence>
<dbReference type="PANTHER" id="PTHR13707:SF57">
    <property type="entry name" value="SUCCINYL-COA:3-KETOACID COENZYME A TRANSFERASE SUBUNIT B-RELATED"/>
    <property type="match status" value="1"/>
</dbReference>
<reference evidence="3 4" key="1">
    <citation type="journal article" date="2015" name="Int. J. Syst. Evol. Microbiol.">
        <title>Novibacillus thermophilus gen. nov., sp. nov., a Gram-staining-negative and moderately thermophilic member of the family Thermoactinomycetaceae.</title>
        <authorList>
            <person name="Yang G."/>
            <person name="Chen J."/>
            <person name="Zhou S."/>
        </authorList>
    </citation>
    <scope>NUCLEOTIDE SEQUENCE [LARGE SCALE GENOMIC DNA]</scope>
    <source>
        <strain evidence="3 4">SG-1</strain>
    </source>
</reference>
<proteinExistence type="inferred from homology"/>
<comment type="similarity">
    <text evidence="1">Belongs to the 3-oxoacid CoA-transferase subunit B family.</text>
</comment>
<dbReference type="PROSITE" id="PS01274">
    <property type="entry name" value="COA_TRANSF_2"/>
    <property type="match status" value="1"/>
</dbReference>
<organism evidence="3 4">
    <name type="scientific">Novibacillus thermophilus</name>
    <dbReference type="NCBI Taxonomy" id="1471761"/>
    <lineage>
        <taxon>Bacteria</taxon>
        <taxon>Bacillati</taxon>
        <taxon>Bacillota</taxon>
        <taxon>Bacilli</taxon>
        <taxon>Bacillales</taxon>
        <taxon>Thermoactinomycetaceae</taxon>
        <taxon>Novibacillus</taxon>
    </lineage>
</organism>
<dbReference type="KEGG" id="ntr:B0W44_11680"/>
<keyword evidence="2 3" id="KW-0808">Transferase</keyword>
<dbReference type="SMART" id="SM00882">
    <property type="entry name" value="CoA_trans"/>
    <property type="match status" value="1"/>
</dbReference>
<protein>
    <submittedName>
        <fullName evidence="3">Succinyl-CoA--3-ketoacid-CoA transferase</fullName>
    </submittedName>
</protein>
<dbReference type="AlphaFoldDB" id="A0A1U9K8J5"/>
<name>A0A1U9K8J5_9BACL</name>
<dbReference type="Gene3D" id="3.40.1080.10">
    <property type="entry name" value="Glutaconate Coenzyme A-transferase"/>
    <property type="match status" value="1"/>
</dbReference>
<evidence type="ECO:0000256" key="2">
    <source>
        <dbReference type="ARBA" id="ARBA00022679"/>
    </source>
</evidence>
<dbReference type="InterPro" id="IPR004164">
    <property type="entry name" value="CoA_transf_AS"/>
</dbReference>
<dbReference type="GO" id="GO:0008410">
    <property type="term" value="F:CoA-transferase activity"/>
    <property type="evidence" value="ECO:0007669"/>
    <property type="project" value="InterPro"/>
</dbReference>